<dbReference type="OrthoDB" id="5864054at2759"/>
<feature type="transmembrane region" description="Helical" evidence="7">
    <location>
        <begin position="121"/>
        <end position="142"/>
    </location>
</feature>
<dbReference type="AlphaFoldDB" id="A0A226F2D3"/>
<dbReference type="EMBL" id="LNIX01000001">
    <property type="protein sequence ID" value="OXA63500.1"/>
    <property type="molecule type" value="Genomic_DNA"/>
</dbReference>
<name>A0A226F2D3_FOLCA</name>
<dbReference type="PRINTS" id="PR00237">
    <property type="entry name" value="GPCRRHODOPSN"/>
</dbReference>
<reference evidence="9 10" key="1">
    <citation type="submission" date="2015-12" db="EMBL/GenBank/DDBJ databases">
        <title>The genome of Folsomia candida.</title>
        <authorList>
            <person name="Faddeeva A."/>
            <person name="Derks M.F."/>
            <person name="Anvar Y."/>
            <person name="Smit S."/>
            <person name="Van Straalen N."/>
            <person name="Roelofs D."/>
        </authorList>
    </citation>
    <scope>NUCLEOTIDE SEQUENCE [LARGE SCALE GENOMIC DNA]</scope>
    <source>
        <strain evidence="9 10">VU population</strain>
        <tissue evidence="9">Whole body</tissue>
    </source>
</reference>
<organism evidence="9 10">
    <name type="scientific">Folsomia candida</name>
    <name type="common">Springtail</name>
    <dbReference type="NCBI Taxonomy" id="158441"/>
    <lineage>
        <taxon>Eukaryota</taxon>
        <taxon>Metazoa</taxon>
        <taxon>Ecdysozoa</taxon>
        <taxon>Arthropoda</taxon>
        <taxon>Hexapoda</taxon>
        <taxon>Collembola</taxon>
        <taxon>Entomobryomorpha</taxon>
        <taxon>Isotomoidea</taxon>
        <taxon>Isotomidae</taxon>
        <taxon>Proisotominae</taxon>
        <taxon>Folsomia</taxon>
    </lineage>
</organism>
<gene>
    <name evidence="9" type="ORF">Fcan01_03312</name>
</gene>
<evidence type="ECO:0000256" key="1">
    <source>
        <dbReference type="ARBA" id="ARBA00004370"/>
    </source>
</evidence>
<dbReference type="SMART" id="SM01381">
    <property type="entry name" value="7TM_GPCR_Srsx"/>
    <property type="match status" value="1"/>
</dbReference>
<dbReference type="InterPro" id="IPR053219">
    <property type="entry name" value="GPCR_Dmsr-1"/>
</dbReference>
<dbReference type="GO" id="GO:0005886">
    <property type="term" value="C:plasma membrane"/>
    <property type="evidence" value="ECO:0007669"/>
    <property type="project" value="TreeGrafter"/>
</dbReference>
<feature type="region of interest" description="Disordered" evidence="6">
    <location>
        <begin position="352"/>
        <end position="420"/>
    </location>
</feature>
<keyword evidence="3 7" id="KW-0812">Transmembrane</keyword>
<evidence type="ECO:0000256" key="7">
    <source>
        <dbReference type="SAM" id="Phobius"/>
    </source>
</evidence>
<feature type="transmembrane region" description="Helical" evidence="7">
    <location>
        <begin position="87"/>
        <end position="109"/>
    </location>
</feature>
<dbReference type="GO" id="GO:0008528">
    <property type="term" value="F:G protein-coupled peptide receptor activity"/>
    <property type="evidence" value="ECO:0007669"/>
    <property type="project" value="InterPro"/>
</dbReference>
<feature type="compositionally biased region" description="Basic and acidic residues" evidence="6">
    <location>
        <begin position="405"/>
        <end position="415"/>
    </location>
</feature>
<evidence type="ECO:0000256" key="3">
    <source>
        <dbReference type="ARBA" id="ARBA00022692"/>
    </source>
</evidence>
<dbReference type="InterPro" id="IPR017452">
    <property type="entry name" value="GPCR_Rhodpsn_7TM"/>
</dbReference>
<dbReference type="CDD" id="cd14978">
    <property type="entry name" value="7tmA_FMRFamide_R-like"/>
    <property type="match status" value="1"/>
</dbReference>
<proteinExistence type="inferred from homology"/>
<evidence type="ECO:0000256" key="5">
    <source>
        <dbReference type="ARBA" id="ARBA00023136"/>
    </source>
</evidence>
<feature type="compositionally biased region" description="Polar residues" evidence="6">
    <location>
        <begin position="381"/>
        <end position="398"/>
    </location>
</feature>
<feature type="transmembrane region" description="Helical" evidence="7">
    <location>
        <begin position="208"/>
        <end position="229"/>
    </location>
</feature>
<dbReference type="Pfam" id="PF10324">
    <property type="entry name" value="7TM_GPCR_Srw"/>
    <property type="match status" value="2"/>
</dbReference>
<dbReference type="Proteomes" id="UP000198287">
    <property type="component" value="Unassembled WGS sequence"/>
</dbReference>
<evidence type="ECO:0000256" key="6">
    <source>
        <dbReference type="SAM" id="MobiDB-lite"/>
    </source>
</evidence>
<sequence>METNSIESFESSDLILGESGLGVDNVGGGNISLTMDRSFTTNSSQMEQLLQLHSAMARFKNYTLQAKSCEPDDAVDVYSMATTYKQFHGYIALTVCIFGAIANLLIMVVLRRKEMHTPVNLMLFALAIADLLIMVEYIPFALHMYLVDQDLEDKYSYASAAFVFFHVHFTQILHTISIQLTLTMAIWRYAAIKCSTSSVTFCTFKRCYQVIFAAYICPLFFCILNYLYFQIVPKTKYVTYGPRPFDEIEGNDEEKLHIFQTVCKFLHMHSCSIKKVELYIVESSDLVKEYPILHTIHFWTFSVLIKLIPCVVLTFFMCWMVNTLYKARRHHKMLENKSALPMSQITTTAAAAGKNGECQPLSPSKGGGTGGGNKLIHPEVQQPNKTKGGNAVSPSRSIRFTPATKQEKNQDESESPKASLLAAEHHGNGSVVGSNVNLSLHPSPQHANSLVVNDQVIGTDSRRASAGSGATEENFGTLSGGVRRFTKGFIRLPSLRRQSADKGTKSGKGCKRTDRTSKMLIAVLLLFLLTEFPQGIMHFLTGWYGPEFLRCKYNPWGEIWDVLALINSGINFILYCFMSKQFRTQFQISFKLHLCFKRPKWITLSTCNNQATVSTTV</sequence>
<feature type="transmembrane region" description="Helical" evidence="7">
    <location>
        <begin position="162"/>
        <end position="187"/>
    </location>
</feature>
<feature type="transmembrane region" description="Helical" evidence="7">
    <location>
        <begin position="559"/>
        <end position="578"/>
    </location>
</feature>
<dbReference type="InterPro" id="IPR019427">
    <property type="entry name" value="7TM_GPCR_serpentine_rcpt_Srw"/>
</dbReference>
<feature type="transmembrane region" description="Helical" evidence="7">
    <location>
        <begin position="519"/>
        <end position="539"/>
    </location>
</feature>
<evidence type="ECO:0000259" key="8">
    <source>
        <dbReference type="PROSITE" id="PS50262"/>
    </source>
</evidence>
<keyword evidence="9" id="KW-0675">Receptor</keyword>
<evidence type="ECO:0000313" key="9">
    <source>
        <dbReference type="EMBL" id="OXA63500.1"/>
    </source>
</evidence>
<dbReference type="PANTHER" id="PTHR46273:SF4">
    <property type="entry name" value="AT19640P"/>
    <property type="match status" value="1"/>
</dbReference>
<keyword evidence="4 7" id="KW-1133">Transmembrane helix</keyword>
<comment type="subcellular location">
    <subcellularLocation>
        <location evidence="1">Membrane</location>
    </subcellularLocation>
</comment>
<dbReference type="PANTHER" id="PTHR46273">
    <property type="entry name" value="MYOSUPPRESSIN RECEPTOR 1, ISOFORM B-RELATED"/>
    <property type="match status" value="1"/>
</dbReference>
<dbReference type="InterPro" id="IPR000276">
    <property type="entry name" value="GPCR_Rhodpsn"/>
</dbReference>
<protein>
    <submittedName>
        <fullName evidence="9">Sex peptide receptor</fullName>
    </submittedName>
</protein>
<evidence type="ECO:0000313" key="10">
    <source>
        <dbReference type="Proteomes" id="UP000198287"/>
    </source>
</evidence>
<accession>A0A226F2D3</accession>
<evidence type="ECO:0000256" key="2">
    <source>
        <dbReference type="ARBA" id="ARBA00010663"/>
    </source>
</evidence>
<feature type="transmembrane region" description="Helical" evidence="7">
    <location>
        <begin position="296"/>
        <end position="325"/>
    </location>
</feature>
<dbReference type="SUPFAM" id="SSF81321">
    <property type="entry name" value="Family A G protein-coupled receptor-like"/>
    <property type="match status" value="1"/>
</dbReference>
<feature type="domain" description="G-protein coupled receptors family 1 profile" evidence="8">
    <location>
        <begin position="102"/>
        <end position="575"/>
    </location>
</feature>
<comment type="caution">
    <text evidence="9">The sequence shown here is derived from an EMBL/GenBank/DDBJ whole genome shotgun (WGS) entry which is preliminary data.</text>
</comment>
<evidence type="ECO:0000256" key="4">
    <source>
        <dbReference type="ARBA" id="ARBA00022989"/>
    </source>
</evidence>
<keyword evidence="5 7" id="KW-0472">Membrane</keyword>
<comment type="similarity">
    <text evidence="2">Belongs to the G-protein coupled receptor 1 family.</text>
</comment>
<dbReference type="PROSITE" id="PS50262">
    <property type="entry name" value="G_PROTEIN_RECEP_F1_2"/>
    <property type="match status" value="1"/>
</dbReference>
<dbReference type="Gene3D" id="1.20.1070.10">
    <property type="entry name" value="Rhodopsin 7-helix transmembrane proteins"/>
    <property type="match status" value="2"/>
</dbReference>
<keyword evidence="10" id="KW-1185">Reference proteome</keyword>